<evidence type="ECO:0000313" key="3">
    <source>
        <dbReference type="Proteomes" id="UP000601435"/>
    </source>
</evidence>
<reference evidence="2" key="1">
    <citation type="submission" date="2021-02" db="EMBL/GenBank/DDBJ databases">
        <authorList>
            <person name="Dougan E. K."/>
            <person name="Rhodes N."/>
            <person name="Thang M."/>
            <person name="Chan C."/>
        </authorList>
    </citation>
    <scope>NUCLEOTIDE SEQUENCE</scope>
</reference>
<evidence type="ECO:0000313" key="2">
    <source>
        <dbReference type="EMBL" id="CAE7789866.1"/>
    </source>
</evidence>
<sequence>DLVDAPLPISKVPEPLEDEPVKIRPPPTSDSSQVLWAPQIASVPNIPRKVDPPEGFASGDIVRIEKMIPAGHLIVICSAGLFPQSKHAKISGTIAQVVCSEGTSETKAHLDGMFLQRAAIVPCLAYPGRAACVSGKATKRSARLVNSTRRHVDFQLSA</sequence>
<evidence type="ECO:0000256" key="1">
    <source>
        <dbReference type="SAM" id="MobiDB-lite"/>
    </source>
</evidence>
<keyword evidence="3" id="KW-1185">Reference proteome</keyword>
<gene>
    <name evidence="2" type="primary">ANKRD52</name>
    <name evidence="2" type="ORF">SNEC2469_LOCUS23199</name>
</gene>
<dbReference type="OrthoDB" id="417587at2759"/>
<comment type="caution">
    <text evidence="2">The sequence shown here is derived from an EMBL/GenBank/DDBJ whole genome shotgun (WGS) entry which is preliminary data.</text>
</comment>
<feature type="region of interest" description="Disordered" evidence="1">
    <location>
        <begin position="1"/>
        <end position="32"/>
    </location>
</feature>
<protein>
    <submittedName>
        <fullName evidence="2">ANKRD52 protein</fullName>
    </submittedName>
</protein>
<name>A0A812YMC0_9DINO</name>
<accession>A0A812YMC0</accession>
<dbReference type="Proteomes" id="UP000601435">
    <property type="component" value="Unassembled WGS sequence"/>
</dbReference>
<organism evidence="2 3">
    <name type="scientific">Symbiodinium necroappetens</name>
    <dbReference type="NCBI Taxonomy" id="1628268"/>
    <lineage>
        <taxon>Eukaryota</taxon>
        <taxon>Sar</taxon>
        <taxon>Alveolata</taxon>
        <taxon>Dinophyceae</taxon>
        <taxon>Suessiales</taxon>
        <taxon>Symbiodiniaceae</taxon>
        <taxon>Symbiodinium</taxon>
    </lineage>
</organism>
<proteinExistence type="predicted"/>
<dbReference type="AlphaFoldDB" id="A0A812YMC0"/>
<feature type="non-terminal residue" evidence="2">
    <location>
        <position position="1"/>
    </location>
</feature>
<dbReference type="EMBL" id="CAJNJA010043036">
    <property type="protein sequence ID" value="CAE7789866.1"/>
    <property type="molecule type" value="Genomic_DNA"/>
</dbReference>